<organism evidence="4 5">
    <name type="scientific">Cristinia sonorae</name>
    <dbReference type="NCBI Taxonomy" id="1940300"/>
    <lineage>
        <taxon>Eukaryota</taxon>
        <taxon>Fungi</taxon>
        <taxon>Dikarya</taxon>
        <taxon>Basidiomycota</taxon>
        <taxon>Agaricomycotina</taxon>
        <taxon>Agaricomycetes</taxon>
        <taxon>Agaricomycetidae</taxon>
        <taxon>Agaricales</taxon>
        <taxon>Pleurotineae</taxon>
        <taxon>Stephanosporaceae</taxon>
        <taxon>Cristinia</taxon>
    </lineage>
</organism>
<evidence type="ECO:0000259" key="3">
    <source>
        <dbReference type="PROSITE" id="PS50102"/>
    </source>
</evidence>
<dbReference type="PANTHER" id="PTHR32343:SF10">
    <property type="entry name" value="RNA-BINDING REGION RNP-1 DOMAIN-CONTAINING PROTEIN"/>
    <property type="match status" value="1"/>
</dbReference>
<reference evidence="4" key="1">
    <citation type="journal article" date="2021" name="New Phytol.">
        <title>Evolutionary innovations through gain and loss of genes in the ectomycorrhizal Boletales.</title>
        <authorList>
            <person name="Wu G."/>
            <person name="Miyauchi S."/>
            <person name="Morin E."/>
            <person name="Kuo A."/>
            <person name="Drula E."/>
            <person name="Varga T."/>
            <person name="Kohler A."/>
            <person name="Feng B."/>
            <person name="Cao Y."/>
            <person name="Lipzen A."/>
            <person name="Daum C."/>
            <person name="Hundley H."/>
            <person name="Pangilinan J."/>
            <person name="Johnson J."/>
            <person name="Barry K."/>
            <person name="LaButti K."/>
            <person name="Ng V."/>
            <person name="Ahrendt S."/>
            <person name="Min B."/>
            <person name="Choi I.G."/>
            <person name="Park H."/>
            <person name="Plett J.M."/>
            <person name="Magnuson J."/>
            <person name="Spatafora J.W."/>
            <person name="Nagy L.G."/>
            <person name="Henrissat B."/>
            <person name="Grigoriev I.V."/>
            <person name="Yang Z.L."/>
            <person name="Xu J."/>
            <person name="Martin F.M."/>
        </authorList>
    </citation>
    <scope>NUCLEOTIDE SEQUENCE</scope>
    <source>
        <strain evidence="4">KKN 215</strain>
    </source>
</reference>
<dbReference type="Gene3D" id="3.30.70.330">
    <property type="match status" value="1"/>
</dbReference>
<evidence type="ECO:0000313" key="5">
    <source>
        <dbReference type="Proteomes" id="UP000813824"/>
    </source>
</evidence>
<dbReference type="InterPro" id="IPR035979">
    <property type="entry name" value="RBD_domain_sf"/>
</dbReference>
<dbReference type="PROSITE" id="PS50102">
    <property type="entry name" value="RRM"/>
    <property type="match status" value="1"/>
</dbReference>
<dbReference type="EMBL" id="JAEVFJ010000065">
    <property type="protein sequence ID" value="KAH8077250.1"/>
    <property type="molecule type" value="Genomic_DNA"/>
</dbReference>
<keyword evidence="1" id="KW-0694">RNA-binding</keyword>
<dbReference type="Pfam" id="PF00076">
    <property type="entry name" value="RRM_1"/>
    <property type="match status" value="1"/>
</dbReference>
<dbReference type="InterPro" id="IPR012677">
    <property type="entry name" value="Nucleotide-bd_a/b_plait_sf"/>
</dbReference>
<feature type="region of interest" description="Disordered" evidence="2">
    <location>
        <begin position="70"/>
        <end position="98"/>
    </location>
</feature>
<proteinExistence type="predicted"/>
<evidence type="ECO:0000256" key="1">
    <source>
        <dbReference type="PROSITE-ProRule" id="PRU00176"/>
    </source>
</evidence>
<evidence type="ECO:0000313" key="4">
    <source>
        <dbReference type="EMBL" id="KAH8077250.1"/>
    </source>
</evidence>
<gene>
    <name evidence="4" type="ORF">BXZ70DRAFT_1073973</name>
</gene>
<keyword evidence="5" id="KW-1185">Reference proteome</keyword>
<dbReference type="SMART" id="SM00360">
    <property type="entry name" value="RRM"/>
    <property type="match status" value="1"/>
</dbReference>
<feature type="domain" description="RRM" evidence="3">
    <location>
        <begin position="7"/>
        <end position="78"/>
    </location>
</feature>
<dbReference type="InterPro" id="IPR000504">
    <property type="entry name" value="RRM_dom"/>
</dbReference>
<protein>
    <recommendedName>
        <fullName evidence="3">RRM domain-containing protein</fullName>
    </recommendedName>
</protein>
<dbReference type="AlphaFoldDB" id="A0A8K0XJZ6"/>
<sequence length="255" mass="27604">MSPSNSYPVQVSNISPTTTEQSLTDFFVFCGHITSVKYDSAAHTATISFEKPQAAKTALMLNGGTLEGSQLTVTGDASHPDQHDDHDKSEHLDQTDKPRAGIAAEYLAKGYVLSDQILERAISLDNEKGISKKFLSYIQSLDTTLGEKTLGKDQTISAKVQETLNQATAQAKGIDEQKGISKNATSYYSRALSSPFGQKVRQFYTSTSKQIFDIHEEARRIADSLKHAQTDKETPVSTAVGTSAPPQDSAVKTGL</sequence>
<feature type="compositionally biased region" description="Polar residues" evidence="2">
    <location>
        <begin position="235"/>
        <end position="246"/>
    </location>
</feature>
<evidence type="ECO:0000256" key="2">
    <source>
        <dbReference type="SAM" id="MobiDB-lite"/>
    </source>
</evidence>
<dbReference type="Proteomes" id="UP000813824">
    <property type="component" value="Unassembled WGS sequence"/>
</dbReference>
<comment type="caution">
    <text evidence="4">The sequence shown here is derived from an EMBL/GenBank/DDBJ whole genome shotgun (WGS) entry which is preliminary data.</text>
</comment>
<feature type="region of interest" description="Disordered" evidence="2">
    <location>
        <begin position="226"/>
        <end position="255"/>
    </location>
</feature>
<dbReference type="OrthoDB" id="7763451at2759"/>
<dbReference type="GO" id="GO:0003723">
    <property type="term" value="F:RNA binding"/>
    <property type="evidence" value="ECO:0007669"/>
    <property type="project" value="UniProtKB-UniRule"/>
</dbReference>
<dbReference type="PANTHER" id="PTHR32343">
    <property type="entry name" value="SERINE/ARGININE-RICH SPLICING FACTOR"/>
    <property type="match status" value="1"/>
</dbReference>
<feature type="compositionally biased region" description="Basic and acidic residues" evidence="2">
    <location>
        <begin position="78"/>
        <end position="98"/>
    </location>
</feature>
<dbReference type="SUPFAM" id="SSF54928">
    <property type="entry name" value="RNA-binding domain, RBD"/>
    <property type="match status" value="1"/>
</dbReference>
<accession>A0A8K0XJZ6</accession>
<name>A0A8K0XJZ6_9AGAR</name>